<dbReference type="RefSeq" id="WP_127041131.1">
    <property type="nucleotide sequence ID" value="NZ_JAABOK010000004.1"/>
</dbReference>
<name>A0A433WFT8_9BACT</name>
<dbReference type="Pfam" id="PF08795">
    <property type="entry name" value="DUF1796"/>
    <property type="match status" value="1"/>
</dbReference>
<gene>
    <name evidence="1" type="ORF">ECE50_010185</name>
</gene>
<evidence type="ECO:0000313" key="2">
    <source>
        <dbReference type="Proteomes" id="UP000281028"/>
    </source>
</evidence>
<dbReference type="OrthoDB" id="1347708at2"/>
<accession>A0A433WFT8</accession>
<proteinExistence type="predicted"/>
<dbReference type="Proteomes" id="UP000281028">
    <property type="component" value="Unassembled WGS sequence"/>
</dbReference>
<dbReference type="AlphaFoldDB" id="A0A433WFT8"/>
<evidence type="ECO:0000313" key="1">
    <source>
        <dbReference type="EMBL" id="NSL87198.1"/>
    </source>
</evidence>
<protein>
    <submittedName>
        <fullName evidence="1">Uncharacterized protein</fullName>
    </submittedName>
</protein>
<comment type="caution">
    <text evidence="1">The sequence shown here is derived from an EMBL/GenBank/DDBJ whole genome shotgun (WGS) entry which is preliminary data.</text>
</comment>
<keyword evidence="2" id="KW-1185">Reference proteome</keyword>
<dbReference type="EMBL" id="RIAR02000001">
    <property type="protein sequence ID" value="NSL87198.1"/>
    <property type="molecule type" value="Genomic_DNA"/>
</dbReference>
<sequence>MKWTLFKRKEVIIPLGCDCHPAYVLARLGHRKRSLPFDWISLHPLTALAYVHENIITDFRYFLHSLQRNEEGHVYAERFPETTFYHHGDIIDKKKTYRAFVRRGRRFMKYVRKRRCTYLYNIASVNVDSPESVQQLTAAAVLFCNVLKKDDRCWIYIRYDESYEENRLYCDMLYEALRKTGRIAVVRYIRYKEKFDIWGDETAYQQLLDSFLEQP</sequence>
<organism evidence="1 2">
    <name type="scientific">Chitinophaga solisilvae</name>
    <dbReference type="NCBI Taxonomy" id="1233460"/>
    <lineage>
        <taxon>Bacteria</taxon>
        <taxon>Pseudomonadati</taxon>
        <taxon>Bacteroidota</taxon>
        <taxon>Chitinophagia</taxon>
        <taxon>Chitinophagales</taxon>
        <taxon>Chitinophagaceae</taxon>
        <taxon>Chitinophaga</taxon>
    </lineage>
</organism>
<dbReference type="InterPro" id="IPR014903">
    <property type="entry name" value="DUF1796"/>
</dbReference>
<reference evidence="1" key="1">
    <citation type="submission" date="2020-05" db="EMBL/GenBank/DDBJ databases">
        <title>Chitinophaga laudate sp. nov., isolated from a tropical peat swamp.</title>
        <authorList>
            <person name="Goh C.B.S."/>
            <person name="Lee M.S."/>
            <person name="Parimannan S."/>
            <person name="Pasbakhsh P."/>
            <person name="Yule C.M."/>
            <person name="Rajandas H."/>
            <person name="Loke S."/>
            <person name="Croft L."/>
            <person name="Tan J.B.L."/>
        </authorList>
    </citation>
    <scope>NUCLEOTIDE SEQUENCE</scope>
    <source>
        <strain evidence="1">Mgbs1</strain>
    </source>
</reference>